<comment type="caution">
    <text evidence="4">The sequence shown here is derived from an EMBL/GenBank/DDBJ whole genome shotgun (WGS) entry which is preliminary data.</text>
</comment>
<organism evidence="4 5">
    <name type="scientific">Actinokineospora soli</name>
    <dbReference type="NCBI Taxonomy" id="1048753"/>
    <lineage>
        <taxon>Bacteria</taxon>
        <taxon>Bacillati</taxon>
        <taxon>Actinomycetota</taxon>
        <taxon>Actinomycetes</taxon>
        <taxon>Pseudonocardiales</taxon>
        <taxon>Pseudonocardiaceae</taxon>
        <taxon>Actinokineospora</taxon>
    </lineage>
</organism>
<evidence type="ECO:0000259" key="3">
    <source>
        <dbReference type="PROSITE" id="PS50977"/>
    </source>
</evidence>
<sequence>MVDTRRRRTQEERSAAMRERLLDATIECLVAHGYTGTTTSKVVELAGVTRGAQVHHFPTKADLVTAAVRHLAVKRADAAKAQLAGLRDADDPVSAALDLLWEAHQGPVFDATMELWVASRSDPELRAHVSTVESLAASSYAEIDLEVFPDLAGQPAVRHFVYTAMDTIRGIMISSFVVADAEVIGKRWQRAKAHLHKLGTLLLAEV</sequence>
<dbReference type="InterPro" id="IPR009057">
    <property type="entry name" value="Homeodomain-like_sf"/>
</dbReference>
<dbReference type="Proteomes" id="UP001596512">
    <property type="component" value="Unassembled WGS sequence"/>
</dbReference>
<dbReference type="PROSITE" id="PS50977">
    <property type="entry name" value="HTH_TETR_2"/>
    <property type="match status" value="1"/>
</dbReference>
<evidence type="ECO:0000313" key="5">
    <source>
        <dbReference type="Proteomes" id="UP001596512"/>
    </source>
</evidence>
<name>A0ABW2TUN8_9PSEU</name>
<dbReference type="Pfam" id="PF00440">
    <property type="entry name" value="TetR_N"/>
    <property type="match status" value="1"/>
</dbReference>
<accession>A0ABW2TUN8</accession>
<reference evidence="5" key="1">
    <citation type="journal article" date="2019" name="Int. J. Syst. Evol. Microbiol.">
        <title>The Global Catalogue of Microorganisms (GCM) 10K type strain sequencing project: providing services to taxonomists for standard genome sequencing and annotation.</title>
        <authorList>
            <consortium name="The Broad Institute Genomics Platform"/>
            <consortium name="The Broad Institute Genome Sequencing Center for Infectious Disease"/>
            <person name="Wu L."/>
            <person name="Ma J."/>
        </authorList>
    </citation>
    <scope>NUCLEOTIDE SEQUENCE [LARGE SCALE GENOMIC DNA]</scope>
    <source>
        <strain evidence="5">JCM 17695</strain>
    </source>
</reference>
<dbReference type="InterPro" id="IPR001647">
    <property type="entry name" value="HTH_TetR"/>
</dbReference>
<evidence type="ECO:0000256" key="2">
    <source>
        <dbReference type="PROSITE-ProRule" id="PRU00335"/>
    </source>
</evidence>
<dbReference type="EMBL" id="JBHTEY010000004">
    <property type="protein sequence ID" value="MFC7616521.1"/>
    <property type="molecule type" value="Genomic_DNA"/>
</dbReference>
<evidence type="ECO:0000256" key="1">
    <source>
        <dbReference type="ARBA" id="ARBA00023125"/>
    </source>
</evidence>
<feature type="domain" description="HTH tetR-type" evidence="3">
    <location>
        <begin position="15"/>
        <end position="75"/>
    </location>
</feature>
<keyword evidence="5" id="KW-1185">Reference proteome</keyword>
<dbReference type="Gene3D" id="1.10.357.10">
    <property type="entry name" value="Tetracycline Repressor, domain 2"/>
    <property type="match status" value="1"/>
</dbReference>
<dbReference type="SUPFAM" id="SSF46689">
    <property type="entry name" value="Homeodomain-like"/>
    <property type="match status" value="1"/>
</dbReference>
<dbReference type="PANTHER" id="PTHR30055">
    <property type="entry name" value="HTH-TYPE TRANSCRIPTIONAL REGULATOR RUTR"/>
    <property type="match status" value="1"/>
</dbReference>
<proteinExistence type="predicted"/>
<keyword evidence="1 2" id="KW-0238">DNA-binding</keyword>
<dbReference type="PRINTS" id="PR00455">
    <property type="entry name" value="HTHTETR"/>
</dbReference>
<feature type="DNA-binding region" description="H-T-H motif" evidence="2">
    <location>
        <begin position="38"/>
        <end position="57"/>
    </location>
</feature>
<dbReference type="InterPro" id="IPR050109">
    <property type="entry name" value="HTH-type_TetR-like_transc_reg"/>
</dbReference>
<evidence type="ECO:0000313" key="4">
    <source>
        <dbReference type="EMBL" id="MFC7616521.1"/>
    </source>
</evidence>
<gene>
    <name evidence="4" type="ORF">ACFQV2_26685</name>
</gene>
<protein>
    <submittedName>
        <fullName evidence="4">TetR/AcrR family transcriptional regulator</fullName>
    </submittedName>
</protein>
<dbReference type="PANTHER" id="PTHR30055:SF226">
    <property type="entry name" value="HTH-TYPE TRANSCRIPTIONAL REGULATOR PKSA"/>
    <property type="match status" value="1"/>
</dbReference>